<organism evidence="2">
    <name type="scientific">Petromyzon marinus</name>
    <name type="common">Sea lamprey</name>
    <dbReference type="NCBI Taxonomy" id="7757"/>
    <lineage>
        <taxon>Eukaryota</taxon>
        <taxon>Metazoa</taxon>
        <taxon>Chordata</taxon>
        <taxon>Craniata</taxon>
        <taxon>Vertebrata</taxon>
        <taxon>Cyclostomata</taxon>
        <taxon>Hyperoartia</taxon>
        <taxon>Petromyzontiformes</taxon>
        <taxon>Petromyzontidae</taxon>
        <taxon>Petromyzon</taxon>
    </lineage>
</organism>
<dbReference type="Pfam" id="PF10037">
    <property type="entry name" value="MRP-S27"/>
    <property type="match status" value="1"/>
</dbReference>
<comment type="subcellular location">
    <subcellularLocation>
        <location evidence="1">Mitochondrion</location>
    </subcellularLocation>
</comment>
<evidence type="ECO:0000256" key="1">
    <source>
        <dbReference type="ARBA" id="ARBA00004173"/>
    </source>
</evidence>
<accession>S4RZV1</accession>
<proteinExistence type="predicted"/>
<dbReference type="OMA" id="WEEREND"/>
<dbReference type="Ensembl" id="ENSPMAT00000010788.1">
    <property type="protein sequence ID" value="ENSPMAP00000010742.1"/>
    <property type="gene ID" value="ENSPMAG00000009772.1"/>
</dbReference>
<protein>
    <submittedName>
        <fullName evidence="2">Mitochondrial ribosomal protein S27</fullName>
    </submittedName>
</protein>
<dbReference type="GO" id="GO:0005739">
    <property type="term" value="C:mitochondrion"/>
    <property type="evidence" value="ECO:0007669"/>
    <property type="project" value="UniProtKB-SubCell"/>
</dbReference>
<evidence type="ECO:0000313" key="2">
    <source>
        <dbReference type="Ensembl" id="ENSPMAP00000010742.1"/>
    </source>
</evidence>
<dbReference type="InterPro" id="IPR034913">
    <property type="entry name" value="mS27/PTCD2"/>
</dbReference>
<dbReference type="AlphaFoldDB" id="S4RZV1"/>
<reference evidence="2" key="2">
    <citation type="submission" date="2025-09" db="UniProtKB">
        <authorList>
            <consortium name="Ensembl"/>
        </authorList>
    </citation>
    <scope>IDENTIFICATION</scope>
</reference>
<dbReference type="HOGENOM" id="CLU_065381_0_0_1"/>
<name>S4RZV1_PETMA</name>
<sequence>ATLCGMALKTFLRIVVRECCPAARRTLLSAAYTDPARWEETRKPEPQSLVKLAKLMDGLHDSKLPVSSLSIARFVDNISSREEVDQAEYYLYKKKMVCREFASSGVMFRRFRHSENSLCLREWTIHNWLRKCLQYGAKDKALYTIQNKVQYGIFPDPYGFNLLLDTYIKADDFKGAAQVAVEVMLQEAFDWTSTQLLALHALHGFLSGQPDVSGQWQEDRNIGAALLLAGLAQNTTAGYSSQLMGSAKIGKVELMKGLRAVFTRMPLIWTPGYLDRGIDIMDKVLQSPGAVQLTTDSVEAMAAVLEELPLLTEEGAGAAQEEDADDKEG</sequence>
<dbReference type="GeneTree" id="ENSGT00390000007246"/>
<dbReference type="PANTHER" id="PTHR21393">
    <property type="entry name" value="MITOCHONDRIAL 28S RIBOSOMAL PROTEIN S27"/>
    <property type="match status" value="1"/>
</dbReference>
<dbReference type="InterPro" id="IPR019266">
    <property type="entry name" value="Ribosomal_mS27"/>
</dbReference>
<dbReference type="STRING" id="7757.ENSPMAP00000010742"/>
<dbReference type="PANTHER" id="PTHR21393:SF0">
    <property type="entry name" value="SMALL RIBOSOMAL SUBUNIT PROTEIN MS27"/>
    <property type="match status" value="1"/>
</dbReference>
<reference evidence="2" key="1">
    <citation type="submission" date="2025-08" db="UniProtKB">
        <authorList>
            <consortium name="Ensembl"/>
        </authorList>
    </citation>
    <scope>IDENTIFICATION</scope>
</reference>